<accession>A0ABU5E1G2</accession>
<dbReference type="SUPFAM" id="SSF54593">
    <property type="entry name" value="Glyoxalase/Bleomycin resistance protein/Dihydroxybiphenyl dioxygenase"/>
    <property type="match status" value="1"/>
</dbReference>
<evidence type="ECO:0000313" key="2">
    <source>
        <dbReference type="EMBL" id="MDY0873437.1"/>
    </source>
</evidence>
<evidence type="ECO:0000313" key="3">
    <source>
        <dbReference type="Proteomes" id="UP001271769"/>
    </source>
</evidence>
<dbReference type="Gene3D" id="3.10.180.10">
    <property type="entry name" value="2,3-Dihydroxybiphenyl 1,2-Dioxygenase, domain 1"/>
    <property type="match status" value="1"/>
</dbReference>
<gene>
    <name evidence="2" type="ORF">SMD31_15970</name>
</gene>
<dbReference type="Pfam" id="PF00903">
    <property type="entry name" value="Glyoxalase"/>
    <property type="match status" value="1"/>
</dbReference>
<dbReference type="EMBL" id="JAXCLX010000003">
    <property type="protein sequence ID" value="MDY0873437.1"/>
    <property type="molecule type" value="Genomic_DNA"/>
</dbReference>
<keyword evidence="3" id="KW-1185">Reference proteome</keyword>
<reference evidence="2 3" key="1">
    <citation type="journal article" date="2013" name="Antonie Van Leeuwenhoek">
        <title>Dongia rigui sp. nov., isolated from freshwater of a large wetland in Korea.</title>
        <authorList>
            <person name="Baik K.S."/>
            <person name="Hwang Y.M."/>
            <person name="Choi J.S."/>
            <person name="Kwon J."/>
            <person name="Seong C.N."/>
        </authorList>
    </citation>
    <scope>NUCLEOTIDE SEQUENCE [LARGE SCALE GENOMIC DNA]</scope>
    <source>
        <strain evidence="2 3">04SU4-P</strain>
    </source>
</reference>
<protein>
    <recommendedName>
        <fullName evidence="1">VOC domain-containing protein</fullName>
    </recommendedName>
</protein>
<dbReference type="Proteomes" id="UP001271769">
    <property type="component" value="Unassembled WGS sequence"/>
</dbReference>
<name>A0ABU5E1G2_9PROT</name>
<organism evidence="2 3">
    <name type="scientific">Dongia rigui</name>
    <dbReference type="NCBI Taxonomy" id="940149"/>
    <lineage>
        <taxon>Bacteria</taxon>
        <taxon>Pseudomonadati</taxon>
        <taxon>Pseudomonadota</taxon>
        <taxon>Alphaproteobacteria</taxon>
        <taxon>Rhodospirillales</taxon>
        <taxon>Dongiaceae</taxon>
        <taxon>Dongia</taxon>
    </lineage>
</organism>
<dbReference type="RefSeq" id="WP_320501911.1">
    <property type="nucleotide sequence ID" value="NZ_JAXCLX010000003.1"/>
</dbReference>
<proteinExistence type="predicted"/>
<evidence type="ECO:0000259" key="1">
    <source>
        <dbReference type="PROSITE" id="PS51819"/>
    </source>
</evidence>
<dbReference type="InterPro" id="IPR037523">
    <property type="entry name" value="VOC_core"/>
</dbReference>
<dbReference type="InterPro" id="IPR004360">
    <property type="entry name" value="Glyas_Fos-R_dOase_dom"/>
</dbReference>
<dbReference type="InterPro" id="IPR029068">
    <property type="entry name" value="Glyas_Bleomycin-R_OHBP_Dase"/>
</dbReference>
<feature type="domain" description="VOC" evidence="1">
    <location>
        <begin position="17"/>
        <end position="146"/>
    </location>
</feature>
<sequence>MSSSQGEFPSAEDYGRSLKGFGVNLLVRDVLRAVDFARDILQAETVTADKDFAVLRHRVNGQILAEWMLHADGTYHSNPLLGLLPENGPRGAGAELRLYHLDPDAAVARAKKREDVVLMEPADKPHGMREAYILDPDGYCWVVSLPLPKKG</sequence>
<comment type="caution">
    <text evidence="2">The sequence shown here is derived from an EMBL/GenBank/DDBJ whole genome shotgun (WGS) entry which is preliminary data.</text>
</comment>
<dbReference type="PROSITE" id="PS51819">
    <property type="entry name" value="VOC"/>
    <property type="match status" value="1"/>
</dbReference>